<dbReference type="AlphaFoldDB" id="L2GZD9"/>
<dbReference type="SUPFAM" id="SSF50729">
    <property type="entry name" value="PH domain-like"/>
    <property type="match status" value="1"/>
</dbReference>
<name>L2GZD9_VAVCU</name>
<reference evidence="2" key="1">
    <citation type="submission" date="2011-03" db="EMBL/GenBank/DDBJ databases">
        <title>The genome sequence of Vavraia culicis strain floridensis.</title>
        <authorList>
            <consortium name="The Broad Institute Genome Sequencing Platform"/>
            <person name="Cuomo C."/>
            <person name="Becnel J."/>
            <person name="Sanscrainte N."/>
            <person name="Young S.K."/>
            <person name="Zeng Q."/>
            <person name="Gargeya S."/>
            <person name="Fitzgerald M."/>
            <person name="Haas B."/>
            <person name="Abouelleil A."/>
            <person name="Alvarado L."/>
            <person name="Arachchi H.M."/>
            <person name="Berlin A."/>
            <person name="Chapman S.B."/>
            <person name="Gearin G."/>
            <person name="Goldberg J."/>
            <person name="Griggs A."/>
            <person name="Gujja S."/>
            <person name="Hansen M."/>
            <person name="Heiman D."/>
            <person name="Howarth C."/>
            <person name="Larimer J."/>
            <person name="Lui A."/>
            <person name="MacDonald P.J.P."/>
            <person name="McCowen C."/>
            <person name="Montmayeur A."/>
            <person name="Murphy C."/>
            <person name="Neiman D."/>
            <person name="Pearson M."/>
            <person name="Priest M."/>
            <person name="Roberts A."/>
            <person name="Saif S."/>
            <person name="Shea T."/>
            <person name="Sisk P."/>
            <person name="Stolte C."/>
            <person name="Sykes S."/>
            <person name="Wortman J."/>
            <person name="Nusbaum C."/>
            <person name="Birren B."/>
        </authorList>
    </citation>
    <scope>NUCLEOTIDE SEQUENCE [LARGE SCALE GENOMIC DNA]</scope>
    <source>
        <strain evidence="2">floridensis</strain>
    </source>
</reference>
<keyword evidence="2" id="KW-1185">Reference proteome</keyword>
<accession>L2GZD9</accession>
<dbReference type="RefSeq" id="XP_008073065.1">
    <property type="nucleotide sequence ID" value="XM_008074874.1"/>
</dbReference>
<dbReference type="GeneID" id="19877936"/>
<dbReference type="HOGENOM" id="CLU_1687150_0_0_1"/>
<dbReference type="VEuPathDB" id="MicrosporidiaDB:VCUG_00044"/>
<evidence type="ECO:0000313" key="1">
    <source>
        <dbReference type="EMBL" id="ELA48435.1"/>
    </source>
</evidence>
<dbReference type="Proteomes" id="UP000011081">
    <property type="component" value="Unassembled WGS sequence"/>
</dbReference>
<organism evidence="1 2">
    <name type="scientific">Vavraia culicis (isolate floridensis)</name>
    <name type="common">Microsporidian parasite</name>
    <dbReference type="NCBI Taxonomy" id="948595"/>
    <lineage>
        <taxon>Eukaryota</taxon>
        <taxon>Fungi</taxon>
        <taxon>Fungi incertae sedis</taxon>
        <taxon>Microsporidia</taxon>
        <taxon>Pleistophoridae</taxon>
        <taxon>Vavraia</taxon>
    </lineage>
</organism>
<gene>
    <name evidence="1" type="ORF">VCUG_00044</name>
</gene>
<dbReference type="InParanoid" id="L2GZD9"/>
<dbReference type="OrthoDB" id="1259151at2759"/>
<protein>
    <recommendedName>
        <fullName evidence="3">GRAM domain-containing protein</fullName>
    </recommendedName>
</protein>
<proteinExistence type="predicted"/>
<evidence type="ECO:0008006" key="3">
    <source>
        <dbReference type="Google" id="ProtNLM"/>
    </source>
</evidence>
<evidence type="ECO:0000313" key="2">
    <source>
        <dbReference type="Proteomes" id="UP000011081"/>
    </source>
</evidence>
<sequence>MVENNFRKDYAFFNKTVFTEHGVPLPCSDDERIYFYNENAKFHTSIGTGELDNTLKYASPTGRLFLTSYRIVYRPADVSEYFSSFHCGLNVIICVFDDHFQFNIEDSFLSNVFISFNDTHKQMFYSLLKDMLSTGVIGREHDENIADLPYYCDIEDNNY</sequence>
<dbReference type="OMA" id="PYYCDIE"/>
<dbReference type="EMBL" id="GL877404">
    <property type="protein sequence ID" value="ELA48435.1"/>
    <property type="molecule type" value="Genomic_DNA"/>
</dbReference>